<reference evidence="2 3" key="1">
    <citation type="submission" date="2024-04" db="EMBL/GenBank/DDBJ databases">
        <authorList>
            <person name="Fracassetti M."/>
        </authorList>
    </citation>
    <scope>NUCLEOTIDE SEQUENCE [LARGE SCALE GENOMIC DNA]</scope>
</reference>
<feature type="region of interest" description="Disordered" evidence="1">
    <location>
        <begin position="114"/>
        <end position="154"/>
    </location>
</feature>
<dbReference type="AlphaFoldDB" id="A0AAV2DSV6"/>
<keyword evidence="3" id="KW-1185">Reference proteome</keyword>
<name>A0AAV2DSV6_9ROSI</name>
<dbReference type="EMBL" id="OZ034816">
    <property type="protein sequence ID" value="CAL1376493.1"/>
    <property type="molecule type" value="Genomic_DNA"/>
</dbReference>
<feature type="region of interest" description="Disordered" evidence="1">
    <location>
        <begin position="1"/>
        <end position="44"/>
    </location>
</feature>
<gene>
    <name evidence="2" type="ORF">LTRI10_LOCUS18220</name>
</gene>
<evidence type="ECO:0000313" key="2">
    <source>
        <dbReference type="EMBL" id="CAL1376493.1"/>
    </source>
</evidence>
<accession>A0AAV2DSV6</accession>
<evidence type="ECO:0000313" key="3">
    <source>
        <dbReference type="Proteomes" id="UP001497516"/>
    </source>
</evidence>
<organism evidence="2 3">
    <name type="scientific">Linum trigynum</name>
    <dbReference type="NCBI Taxonomy" id="586398"/>
    <lineage>
        <taxon>Eukaryota</taxon>
        <taxon>Viridiplantae</taxon>
        <taxon>Streptophyta</taxon>
        <taxon>Embryophyta</taxon>
        <taxon>Tracheophyta</taxon>
        <taxon>Spermatophyta</taxon>
        <taxon>Magnoliopsida</taxon>
        <taxon>eudicotyledons</taxon>
        <taxon>Gunneridae</taxon>
        <taxon>Pentapetalae</taxon>
        <taxon>rosids</taxon>
        <taxon>fabids</taxon>
        <taxon>Malpighiales</taxon>
        <taxon>Linaceae</taxon>
        <taxon>Linum</taxon>
    </lineage>
</organism>
<proteinExistence type="predicted"/>
<protein>
    <submittedName>
        <fullName evidence="2">Uncharacterized protein</fullName>
    </submittedName>
</protein>
<evidence type="ECO:0000256" key="1">
    <source>
        <dbReference type="SAM" id="MobiDB-lite"/>
    </source>
</evidence>
<feature type="compositionally biased region" description="Gly residues" evidence="1">
    <location>
        <begin position="143"/>
        <end position="154"/>
    </location>
</feature>
<sequence length="154" mass="16690">MAAASFSSKPYKWPRSSFRPSPSPNSSAAAAIPRPSPSSAAAPPSLCSAQISCGRAWRRIPPCAHLAPFNDSRYPIVVFNPPSSSESSLQVAKLWTAATLELRKAPISAPCKSIQTQRPTVHRGRRHREVEREIGNRRMVGRQGQGMGWGNGSE</sequence>
<feature type="compositionally biased region" description="Low complexity" evidence="1">
    <location>
        <begin position="14"/>
        <end position="44"/>
    </location>
</feature>
<dbReference type="Proteomes" id="UP001497516">
    <property type="component" value="Chromosome 3"/>
</dbReference>